<dbReference type="AlphaFoldDB" id="A0AAD4CIW8"/>
<dbReference type="SMART" id="SM00355">
    <property type="entry name" value="ZnF_C2H2"/>
    <property type="match status" value="2"/>
</dbReference>
<dbReference type="InterPro" id="IPR050987">
    <property type="entry name" value="AtrR-like"/>
</dbReference>
<feature type="compositionally biased region" description="Polar residues" evidence="8">
    <location>
        <begin position="1"/>
        <end position="19"/>
    </location>
</feature>
<evidence type="ECO:0000256" key="9">
    <source>
        <dbReference type="SAM" id="Phobius"/>
    </source>
</evidence>
<keyword evidence="12" id="KW-1185">Reference proteome</keyword>
<dbReference type="SMART" id="SM00066">
    <property type="entry name" value="GAL4"/>
    <property type="match status" value="1"/>
</dbReference>
<keyword evidence="9" id="KW-0472">Membrane</keyword>
<evidence type="ECO:0000313" key="12">
    <source>
        <dbReference type="Proteomes" id="UP001194746"/>
    </source>
</evidence>
<feature type="coiled-coil region" evidence="7">
    <location>
        <begin position="222"/>
        <end position="249"/>
    </location>
</feature>
<dbReference type="InterPro" id="IPR036236">
    <property type="entry name" value="Znf_C2H2_sf"/>
</dbReference>
<dbReference type="Pfam" id="PF04082">
    <property type="entry name" value="Fungal_trans"/>
    <property type="match status" value="1"/>
</dbReference>
<dbReference type="Proteomes" id="UP001194746">
    <property type="component" value="Unassembled WGS sequence"/>
</dbReference>
<dbReference type="GO" id="GO:0000981">
    <property type="term" value="F:DNA-binding transcription factor activity, RNA polymerase II-specific"/>
    <property type="evidence" value="ECO:0007669"/>
    <property type="project" value="InterPro"/>
</dbReference>
<comment type="caution">
    <text evidence="11">The sequence shown here is derived from an EMBL/GenBank/DDBJ whole genome shotgun (WGS) entry which is preliminary data.</text>
</comment>
<evidence type="ECO:0000256" key="1">
    <source>
        <dbReference type="ARBA" id="ARBA00022723"/>
    </source>
</evidence>
<evidence type="ECO:0000256" key="3">
    <source>
        <dbReference type="ARBA" id="ARBA00023125"/>
    </source>
</evidence>
<dbReference type="PANTHER" id="PTHR46910">
    <property type="entry name" value="TRANSCRIPTION FACTOR PDR1"/>
    <property type="match status" value="1"/>
</dbReference>
<organism evidence="11 12">
    <name type="scientific">Aspergillus nanangensis</name>
    <dbReference type="NCBI Taxonomy" id="2582783"/>
    <lineage>
        <taxon>Eukaryota</taxon>
        <taxon>Fungi</taxon>
        <taxon>Dikarya</taxon>
        <taxon>Ascomycota</taxon>
        <taxon>Pezizomycotina</taxon>
        <taxon>Eurotiomycetes</taxon>
        <taxon>Eurotiomycetidae</taxon>
        <taxon>Eurotiales</taxon>
        <taxon>Aspergillaceae</taxon>
        <taxon>Aspergillus</taxon>
        <taxon>Aspergillus subgen. Circumdati</taxon>
    </lineage>
</organism>
<proteinExistence type="predicted"/>
<gene>
    <name evidence="11" type="ORF">FE257_011350</name>
</gene>
<evidence type="ECO:0000256" key="5">
    <source>
        <dbReference type="ARBA" id="ARBA00023242"/>
    </source>
</evidence>
<evidence type="ECO:0000256" key="8">
    <source>
        <dbReference type="SAM" id="MobiDB-lite"/>
    </source>
</evidence>
<feature type="region of interest" description="Disordered" evidence="8">
    <location>
        <begin position="1"/>
        <end position="29"/>
    </location>
</feature>
<feature type="region of interest" description="Disordered" evidence="8">
    <location>
        <begin position="299"/>
        <end position="323"/>
    </location>
</feature>
<evidence type="ECO:0000256" key="6">
    <source>
        <dbReference type="PROSITE-ProRule" id="PRU00042"/>
    </source>
</evidence>
<evidence type="ECO:0000313" key="11">
    <source>
        <dbReference type="EMBL" id="KAF9886578.1"/>
    </source>
</evidence>
<dbReference type="SMART" id="SM00906">
    <property type="entry name" value="Fungal_trans"/>
    <property type="match status" value="1"/>
</dbReference>
<dbReference type="GO" id="GO:0008270">
    <property type="term" value="F:zinc ion binding"/>
    <property type="evidence" value="ECO:0007669"/>
    <property type="project" value="UniProtKB-KW"/>
</dbReference>
<dbReference type="EMBL" id="VCAU01000075">
    <property type="protein sequence ID" value="KAF9886578.1"/>
    <property type="molecule type" value="Genomic_DNA"/>
</dbReference>
<reference evidence="11" key="1">
    <citation type="journal article" date="2019" name="Beilstein J. Org. Chem.">
        <title>Nanangenines: drimane sesquiterpenoids as the dominant metabolite cohort of a novel Australian fungus, Aspergillus nanangensis.</title>
        <authorList>
            <person name="Lacey H.J."/>
            <person name="Gilchrist C.L.M."/>
            <person name="Crombie A."/>
            <person name="Kalaitzis J.A."/>
            <person name="Vuong D."/>
            <person name="Rutledge P.J."/>
            <person name="Turner P."/>
            <person name="Pitt J.I."/>
            <person name="Lacey E."/>
            <person name="Chooi Y.H."/>
            <person name="Piggott A.M."/>
        </authorList>
    </citation>
    <scope>NUCLEOTIDE SEQUENCE</scope>
    <source>
        <strain evidence="11">MST-FP2251</strain>
    </source>
</reference>
<feature type="domain" description="C2H2-type" evidence="10">
    <location>
        <begin position="23"/>
        <end position="51"/>
    </location>
</feature>
<dbReference type="Gene3D" id="3.30.160.60">
    <property type="entry name" value="Classic Zinc Finger"/>
    <property type="match status" value="1"/>
</dbReference>
<dbReference type="PROSITE" id="PS00028">
    <property type="entry name" value="ZINC_FINGER_C2H2_1"/>
    <property type="match status" value="1"/>
</dbReference>
<keyword evidence="4" id="KW-0804">Transcription</keyword>
<dbReference type="InterPro" id="IPR001138">
    <property type="entry name" value="Zn2Cys6_DnaBD"/>
</dbReference>
<reference evidence="11" key="2">
    <citation type="submission" date="2020-02" db="EMBL/GenBank/DDBJ databases">
        <authorList>
            <person name="Gilchrist C.L.M."/>
            <person name="Chooi Y.-H."/>
        </authorList>
    </citation>
    <scope>NUCLEOTIDE SEQUENCE</scope>
    <source>
        <strain evidence="11">MST-FP2251</strain>
    </source>
</reference>
<keyword evidence="7" id="KW-0175">Coiled coil</keyword>
<dbReference type="SUPFAM" id="SSF57667">
    <property type="entry name" value="beta-beta-alpha zinc fingers"/>
    <property type="match status" value="1"/>
</dbReference>
<feature type="transmembrane region" description="Helical" evidence="9">
    <location>
        <begin position="689"/>
        <end position="709"/>
    </location>
</feature>
<protein>
    <recommendedName>
        <fullName evidence="10">C2H2-type domain-containing protein</fullName>
    </recommendedName>
</protein>
<dbReference type="GO" id="GO:0006351">
    <property type="term" value="P:DNA-templated transcription"/>
    <property type="evidence" value="ECO:0007669"/>
    <property type="project" value="InterPro"/>
</dbReference>
<keyword evidence="6" id="KW-0863">Zinc-finger</keyword>
<keyword evidence="1" id="KW-0479">Metal-binding</keyword>
<dbReference type="PANTHER" id="PTHR46910:SF11">
    <property type="entry name" value="ZN(2)-C6 FUNGAL-TYPE DOMAIN-CONTAINING PROTEIN"/>
    <property type="match status" value="1"/>
</dbReference>
<accession>A0AAD4CIW8</accession>
<keyword evidence="2" id="KW-0805">Transcription regulation</keyword>
<dbReference type="GO" id="GO:0009893">
    <property type="term" value="P:positive regulation of metabolic process"/>
    <property type="evidence" value="ECO:0007669"/>
    <property type="project" value="UniProtKB-ARBA"/>
</dbReference>
<dbReference type="CDD" id="cd00067">
    <property type="entry name" value="GAL4"/>
    <property type="match status" value="1"/>
</dbReference>
<feature type="compositionally biased region" description="Basic and acidic residues" evidence="8">
    <location>
        <begin position="84"/>
        <end position="97"/>
    </location>
</feature>
<dbReference type="CDD" id="cd12148">
    <property type="entry name" value="fungal_TF_MHR"/>
    <property type="match status" value="1"/>
</dbReference>
<dbReference type="PROSITE" id="PS50157">
    <property type="entry name" value="ZINC_FINGER_C2H2_2"/>
    <property type="match status" value="1"/>
</dbReference>
<keyword evidence="6" id="KW-0862">Zinc</keyword>
<dbReference type="Gene3D" id="4.10.240.10">
    <property type="entry name" value="Zn(2)-C6 fungal-type DNA-binding domain"/>
    <property type="match status" value="1"/>
</dbReference>
<dbReference type="GO" id="GO:0003677">
    <property type="term" value="F:DNA binding"/>
    <property type="evidence" value="ECO:0007669"/>
    <property type="project" value="UniProtKB-KW"/>
</dbReference>
<keyword evidence="9" id="KW-1133">Transmembrane helix</keyword>
<evidence type="ECO:0000256" key="7">
    <source>
        <dbReference type="SAM" id="Coils"/>
    </source>
</evidence>
<keyword evidence="3" id="KW-0238">DNA-binding</keyword>
<feature type="compositionally biased region" description="Basic and acidic residues" evidence="8">
    <location>
        <begin position="119"/>
        <end position="129"/>
    </location>
</feature>
<feature type="region of interest" description="Disordered" evidence="8">
    <location>
        <begin position="78"/>
        <end position="162"/>
    </location>
</feature>
<evidence type="ECO:0000259" key="10">
    <source>
        <dbReference type="PROSITE" id="PS50157"/>
    </source>
</evidence>
<evidence type="ECO:0000256" key="4">
    <source>
        <dbReference type="ARBA" id="ARBA00023163"/>
    </source>
</evidence>
<evidence type="ECO:0000256" key="2">
    <source>
        <dbReference type="ARBA" id="ARBA00023015"/>
    </source>
</evidence>
<name>A0AAD4CIW8_ASPNN</name>
<dbReference type="InterPro" id="IPR013087">
    <property type="entry name" value="Znf_C2H2_type"/>
</dbReference>
<sequence length="838" mass="93702">MPSETTDQPPAHTKSSSLPSGDLTCPQCNSRFSKPEHLHRHVLSSHQPAAANGKSNICLDCGKGFTRRDVLLRHSQSCPVASRRISEDGQLKDERKPSTVQEPAQSLPSPIADSSGRVPQERSKSDQNRRSTAVTALGKHHGSGNSKARPENEVATCQTHGETMSSVNCQKRKVKCTGEEVCRQCRTADLRCAYTSNKKKRRLVERAISGREADAPNVSESLRDMMGRIADLENNCSSLRQQLHLSSQKRQRSLSSASSCDSERNSVTEACEDLEIPADDSFRGPTSLLKPISVLNHTVAGSDGSPSKSSSRTDELGPQPALNWREISRDDARVMDRAEKETRLDDEVRLNAVTATFFSQINPYYPCLNENEFRGQIGALTRSAAATSKIPMMTRPDRYQLVALVNLMEAEVRLLSDDWAHEEAIPGWTNFWRAERILGRLIWQGNGNRLTMQCLIVKARYFLHLEHRSAAHETITRVVRLIFQLGYHDSSSWEAWSPFERVMRQRIFWTVFFLERSFSLNCGYPYLIREADIKVDLPIACDDHELFPDQPLPDQPAEMQSYGPSLIVAVKWARLSAEIWDSMSAVNRAQPATAEFVVSMDARIVYIMNNLPCCFHQSELSGAGDDKAPYIWYQGVLMRLRFQQLRLLLRQEVLLSLDYDDTMASECQAIISSSLQILQCRPGLGDVPVGRFAVVFYILVTLVPLVCLINGRRSTQNRTEAVTCFPEELAMLQSLASSVGMARHILSNLKDLINSTKEVIQRFPPACDLAQIYPYSGAMEPSAPAPPNTLPNPEDGNFMDTLFANPSLLDLSLPPVEGDGVWVTDSFTQWMHMADGWG</sequence>
<feature type="compositionally biased region" description="Polar residues" evidence="8">
    <location>
        <begin position="98"/>
        <end position="108"/>
    </location>
</feature>
<dbReference type="InterPro" id="IPR036864">
    <property type="entry name" value="Zn2-C6_fun-type_DNA-bd_sf"/>
</dbReference>
<dbReference type="InterPro" id="IPR007219">
    <property type="entry name" value="XnlR_reg_dom"/>
</dbReference>
<keyword evidence="5" id="KW-0539">Nucleus</keyword>
<keyword evidence="9" id="KW-0812">Transmembrane</keyword>